<dbReference type="AlphaFoldDB" id="A0A8J4YI71"/>
<organism evidence="2 3">
    <name type="scientific">Chionoecetes opilio</name>
    <name type="common">Atlantic snow crab</name>
    <name type="synonym">Cancer opilio</name>
    <dbReference type="NCBI Taxonomy" id="41210"/>
    <lineage>
        <taxon>Eukaryota</taxon>
        <taxon>Metazoa</taxon>
        <taxon>Ecdysozoa</taxon>
        <taxon>Arthropoda</taxon>
        <taxon>Crustacea</taxon>
        <taxon>Multicrustacea</taxon>
        <taxon>Malacostraca</taxon>
        <taxon>Eumalacostraca</taxon>
        <taxon>Eucarida</taxon>
        <taxon>Decapoda</taxon>
        <taxon>Pleocyemata</taxon>
        <taxon>Brachyura</taxon>
        <taxon>Eubrachyura</taxon>
        <taxon>Majoidea</taxon>
        <taxon>Majidae</taxon>
        <taxon>Chionoecetes</taxon>
    </lineage>
</organism>
<proteinExistence type="predicted"/>
<dbReference type="Proteomes" id="UP000770661">
    <property type="component" value="Unassembled WGS sequence"/>
</dbReference>
<comment type="caution">
    <text evidence="2">The sequence shown here is derived from an EMBL/GenBank/DDBJ whole genome shotgun (WGS) entry which is preliminary data.</text>
</comment>
<reference evidence="2" key="1">
    <citation type="submission" date="2020-07" db="EMBL/GenBank/DDBJ databases">
        <title>The High-quality genome of the commercially important snow crab, Chionoecetes opilio.</title>
        <authorList>
            <person name="Jeong J.-H."/>
            <person name="Ryu S."/>
        </authorList>
    </citation>
    <scope>NUCLEOTIDE SEQUENCE</scope>
    <source>
        <strain evidence="2">MADBK_172401_WGS</strain>
        <tissue evidence="2">Digestive gland</tissue>
    </source>
</reference>
<gene>
    <name evidence="2" type="ORF">GWK47_034539</name>
</gene>
<sequence>MCLLLTFAAASWVHFQRGFLCMNISPPHCSHFAGTFTSSLQPLLPRLRAPERNPDLFCIQWSNAASAVVSGLGLVTGGPDSSLVHCYAWVCCSRAC</sequence>
<feature type="signal peptide" evidence="1">
    <location>
        <begin position="1"/>
        <end position="18"/>
    </location>
</feature>
<evidence type="ECO:0000313" key="2">
    <source>
        <dbReference type="EMBL" id="KAG0727492.1"/>
    </source>
</evidence>
<protein>
    <recommendedName>
        <fullName evidence="4">Secreted protein</fullName>
    </recommendedName>
</protein>
<evidence type="ECO:0008006" key="4">
    <source>
        <dbReference type="Google" id="ProtNLM"/>
    </source>
</evidence>
<name>A0A8J4YI71_CHIOP</name>
<accession>A0A8J4YI71</accession>
<keyword evidence="1" id="KW-0732">Signal</keyword>
<keyword evidence="3" id="KW-1185">Reference proteome</keyword>
<feature type="chain" id="PRO_5035155118" description="Secreted protein" evidence="1">
    <location>
        <begin position="19"/>
        <end position="96"/>
    </location>
</feature>
<evidence type="ECO:0000313" key="3">
    <source>
        <dbReference type="Proteomes" id="UP000770661"/>
    </source>
</evidence>
<evidence type="ECO:0000256" key="1">
    <source>
        <dbReference type="SAM" id="SignalP"/>
    </source>
</evidence>
<dbReference type="EMBL" id="JACEEZ010003300">
    <property type="protein sequence ID" value="KAG0727492.1"/>
    <property type="molecule type" value="Genomic_DNA"/>
</dbReference>